<protein>
    <recommendedName>
        <fullName evidence="5">Lipoprotein LipO</fullName>
    </recommendedName>
</protein>
<evidence type="ECO:0000313" key="3">
    <source>
        <dbReference type="EMBL" id="OPX45604.1"/>
    </source>
</evidence>
<proteinExistence type="predicted"/>
<evidence type="ECO:0000313" key="4">
    <source>
        <dbReference type="Proteomes" id="UP000191554"/>
    </source>
</evidence>
<feature type="signal peptide" evidence="2">
    <location>
        <begin position="1"/>
        <end position="19"/>
    </location>
</feature>
<feature type="compositionally biased region" description="Polar residues" evidence="1">
    <location>
        <begin position="28"/>
        <end position="48"/>
    </location>
</feature>
<feature type="chain" id="PRO_5038400021" description="Lipoprotein LipO" evidence="2">
    <location>
        <begin position="20"/>
        <end position="556"/>
    </location>
</feature>
<dbReference type="RefSeq" id="WP_080063018.1">
    <property type="nucleotide sequence ID" value="NZ_MZGX01000003.1"/>
</dbReference>
<dbReference type="Proteomes" id="UP000191554">
    <property type="component" value="Unassembled WGS sequence"/>
</dbReference>
<evidence type="ECO:0000256" key="2">
    <source>
        <dbReference type="SAM" id="SignalP"/>
    </source>
</evidence>
<keyword evidence="2" id="KW-0732">Signal</keyword>
<dbReference type="InterPro" id="IPR050490">
    <property type="entry name" value="Bact_solute-bd_prot1"/>
</dbReference>
<comment type="caution">
    <text evidence="3">The sequence shown here is derived from an EMBL/GenBank/DDBJ whole genome shotgun (WGS) entry which is preliminary data.</text>
</comment>
<dbReference type="PANTHER" id="PTHR43649">
    <property type="entry name" value="ARABINOSE-BINDING PROTEIN-RELATED"/>
    <property type="match status" value="1"/>
</dbReference>
<feature type="region of interest" description="Disordered" evidence="1">
    <location>
        <begin position="24"/>
        <end position="49"/>
    </location>
</feature>
<dbReference type="AlphaFoldDB" id="A0A1V4SP37"/>
<dbReference type="OrthoDB" id="2650856at2"/>
<accession>A0A1V4SP37</accession>
<gene>
    <name evidence="3" type="ORF">CLHUN_05410</name>
</gene>
<sequence length="556" mass="61638">MKRVLLVLLACLVVAMSLAACGSGDSAAPSTSQGSAVSSGTADASNAQGLPGRFAETKKITVEVFDRAVDGGTKAEDNFYTNFIKEGMLRDYNVEVTFVPVPRWTETEQMNNLLAAGTAPDVCLTYSYPTVQTYANMGGIVDLAPLLESNKDKLTDLYSLLGEENINWNKDPDKGTIWAIESMLFQNKRINTFVREDWLKKLNMAEPTTLEEFETMLKAFKDNASTLLGANANKMIPFLLSVDIGWTADHLLTSFIPNSFTDSEKEYFANNFDDRHLLATGYKNGVKKLNEWYNAGLVWKDFPLYPAGDKNIDNQMKAGYVGAFIHNWDYPYRNGDDSIAANIKKLAGADAAYVAIETFKNDAGVYKKFLSAPIDRKIFFPSTNKETEASLLYLNWISKLDNRKFLQIGEEGVTHEVLPDGIIKSIATTGEKFMNSPYNIDYTMTINGLDLGDKDLTTKSVALGYAGVEPKYVQKAYELTSKDAFIEKHINVGPIKSEEGMGPALKEKRDNMLVQSVTAKPEKFDSIFDSGMKDYLASGGKAIIDERAAAYDKYHK</sequence>
<name>A0A1V4SP37_RUMHU</name>
<reference evidence="3 4" key="1">
    <citation type="submission" date="2017-03" db="EMBL/GenBank/DDBJ databases">
        <title>Genome sequence of Clostridium hungatei DSM 14427.</title>
        <authorList>
            <person name="Poehlein A."/>
            <person name="Daniel R."/>
        </authorList>
    </citation>
    <scope>NUCLEOTIDE SEQUENCE [LARGE SCALE GENOMIC DNA]</scope>
    <source>
        <strain evidence="3 4">DSM 14427</strain>
    </source>
</reference>
<dbReference type="PROSITE" id="PS51257">
    <property type="entry name" value="PROKAR_LIPOPROTEIN"/>
    <property type="match status" value="1"/>
</dbReference>
<keyword evidence="4" id="KW-1185">Reference proteome</keyword>
<evidence type="ECO:0000256" key="1">
    <source>
        <dbReference type="SAM" id="MobiDB-lite"/>
    </source>
</evidence>
<dbReference type="STRING" id="48256.CLHUN_05410"/>
<dbReference type="PANTHER" id="PTHR43649:SF12">
    <property type="entry name" value="DIACETYLCHITOBIOSE BINDING PROTEIN DASA"/>
    <property type="match status" value="1"/>
</dbReference>
<evidence type="ECO:0008006" key="5">
    <source>
        <dbReference type="Google" id="ProtNLM"/>
    </source>
</evidence>
<dbReference type="EMBL" id="MZGX01000003">
    <property type="protein sequence ID" value="OPX45604.1"/>
    <property type="molecule type" value="Genomic_DNA"/>
</dbReference>
<organism evidence="3 4">
    <name type="scientific">Ruminiclostridium hungatei</name>
    <name type="common">Clostridium hungatei</name>
    <dbReference type="NCBI Taxonomy" id="48256"/>
    <lineage>
        <taxon>Bacteria</taxon>
        <taxon>Bacillati</taxon>
        <taxon>Bacillota</taxon>
        <taxon>Clostridia</taxon>
        <taxon>Eubacteriales</taxon>
        <taxon>Oscillospiraceae</taxon>
        <taxon>Ruminiclostridium</taxon>
    </lineage>
</organism>
<dbReference type="Gene3D" id="3.40.190.10">
    <property type="entry name" value="Periplasmic binding protein-like II"/>
    <property type="match status" value="2"/>
</dbReference>
<dbReference type="SUPFAM" id="SSF53850">
    <property type="entry name" value="Periplasmic binding protein-like II"/>
    <property type="match status" value="1"/>
</dbReference>